<dbReference type="OrthoDB" id="429143at2759"/>
<dbReference type="AlphaFoldDB" id="A0A433D0U6"/>
<dbReference type="PANTHER" id="PTHR13847">
    <property type="entry name" value="SARCOSINE DEHYDROGENASE-RELATED"/>
    <property type="match status" value="1"/>
</dbReference>
<dbReference type="Gene3D" id="3.30.9.10">
    <property type="entry name" value="D-Amino Acid Oxidase, subunit A, domain 2"/>
    <property type="match status" value="1"/>
</dbReference>
<dbReference type="Proteomes" id="UP000268093">
    <property type="component" value="Unassembled WGS sequence"/>
</dbReference>
<sequence length="493" mass="54628">MLDHPVLPWPSTEPYWLQKMPWQAETQAPLPEKADVVVVGAGVTGLSTAYWLRQLRPELKVVVIEARGVSSGATGRNGGLCWPGLNDSFRQAVARYGLPAAKKFIKFEYTSFNAMRDFISRHCDTDGGAFDPQMTLMPQGALLLFVTDDQVRNGHMNLEALKHAGLADGAIELTRDQVANMTGSDSFLGGIQVKTVAILWAAKFVFALAREATRPATEHGPVVDIHTFTRAQSVVRDPATGLLTVDTSRGRITAANVVHATNAWAWSILPAFRDRIIPVRNQVIFVRPPRAHPRLWDFICSANNGYEYLSQRPNGDVILGGMRETVEGGEEGNPDDSTLNPKISSGLRRYLPETFEVFREGGEEVHAEMEWCGVMGFSEDRLPFVGSLEGVLGKEEGRGQWIAAGFTGHGEDRIYNCVCYHFEGPFLLSLKPILLNFIILTGMTRTFLCGRAIAEMVTGMPVSDWFVDEFLPDHHASRRDMWRKLDVNASAKL</sequence>
<dbReference type="PANTHER" id="PTHR13847:SF260">
    <property type="entry name" value="FAD DEPENDENT OXIDOREDUCTASE DOMAIN-CONTAINING PROTEIN"/>
    <property type="match status" value="1"/>
</dbReference>
<accession>A0A433D0U6</accession>
<evidence type="ECO:0000313" key="2">
    <source>
        <dbReference type="EMBL" id="RUP44459.1"/>
    </source>
</evidence>
<dbReference type="InterPro" id="IPR006076">
    <property type="entry name" value="FAD-dep_OxRdtase"/>
</dbReference>
<dbReference type="InterPro" id="IPR036188">
    <property type="entry name" value="FAD/NAD-bd_sf"/>
</dbReference>
<keyword evidence="3" id="KW-1185">Reference proteome</keyword>
<dbReference type="Gene3D" id="3.50.50.60">
    <property type="entry name" value="FAD/NAD(P)-binding domain"/>
    <property type="match status" value="1"/>
</dbReference>
<dbReference type="SUPFAM" id="SSF51905">
    <property type="entry name" value="FAD/NAD(P)-binding domain"/>
    <property type="match status" value="1"/>
</dbReference>
<name>A0A433D0U6_9FUNG</name>
<comment type="caution">
    <text evidence="2">The sequence shown here is derived from an EMBL/GenBank/DDBJ whole genome shotgun (WGS) entry which is preliminary data.</text>
</comment>
<feature type="domain" description="FAD dependent oxidoreductase" evidence="1">
    <location>
        <begin position="35"/>
        <end position="410"/>
    </location>
</feature>
<dbReference type="Pfam" id="PF01266">
    <property type="entry name" value="DAO"/>
    <property type="match status" value="1"/>
</dbReference>
<evidence type="ECO:0000259" key="1">
    <source>
        <dbReference type="Pfam" id="PF01266"/>
    </source>
</evidence>
<dbReference type="EMBL" id="RBNI01008892">
    <property type="protein sequence ID" value="RUP44459.1"/>
    <property type="molecule type" value="Genomic_DNA"/>
</dbReference>
<evidence type="ECO:0000313" key="3">
    <source>
        <dbReference type="Proteomes" id="UP000268093"/>
    </source>
</evidence>
<proteinExistence type="predicted"/>
<dbReference type="GO" id="GO:0005737">
    <property type="term" value="C:cytoplasm"/>
    <property type="evidence" value="ECO:0007669"/>
    <property type="project" value="TreeGrafter"/>
</dbReference>
<gene>
    <name evidence="2" type="ORF">BC936DRAFT_149428</name>
</gene>
<reference evidence="2 3" key="1">
    <citation type="journal article" date="2018" name="New Phytol.">
        <title>Phylogenomics of Endogonaceae and evolution of mycorrhizas within Mucoromycota.</title>
        <authorList>
            <person name="Chang Y."/>
            <person name="Desiro A."/>
            <person name="Na H."/>
            <person name="Sandor L."/>
            <person name="Lipzen A."/>
            <person name="Clum A."/>
            <person name="Barry K."/>
            <person name="Grigoriev I.V."/>
            <person name="Martin F.M."/>
            <person name="Stajich J.E."/>
            <person name="Smith M.E."/>
            <person name="Bonito G."/>
            <person name="Spatafora J.W."/>
        </authorList>
    </citation>
    <scope>NUCLEOTIDE SEQUENCE [LARGE SCALE GENOMIC DNA]</scope>
    <source>
        <strain evidence="2 3">GMNB39</strain>
    </source>
</reference>
<organism evidence="2 3">
    <name type="scientific">Jimgerdemannia flammicorona</name>
    <dbReference type="NCBI Taxonomy" id="994334"/>
    <lineage>
        <taxon>Eukaryota</taxon>
        <taxon>Fungi</taxon>
        <taxon>Fungi incertae sedis</taxon>
        <taxon>Mucoromycota</taxon>
        <taxon>Mucoromycotina</taxon>
        <taxon>Endogonomycetes</taxon>
        <taxon>Endogonales</taxon>
        <taxon>Endogonaceae</taxon>
        <taxon>Jimgerdemannia</taxon>
    </lineage>
</organism>
<protein>
    <submittedName>
        <fullName evidence="2">FAD dependent oxidoreductase</fullName>
    </submittedName>
</protein>